<gene>
    <name evidence="2" type="ORF">J1N35_038845</name>
</gene>
<keyword evidence="3" id="KW-1185">Reference proteome</keyword>
<proteinExistence type="predicted"/>
<dbReference type="EMBL" id="JAIQCV010000011">
    <property type="protein sequence ID" value="KAH1048061.1"/>
    <property type="molecule type" value="Genomic_DNA"/>
</dbReference>
<comment type="caution">
    <text evidence="2">The sequence shown here is derived from an EMBL/GenBank/DDBJ whole genome shotgun (WGS) entry which is preliminary data.</text>
</comment>
<reference evidence="2 3" key="1">
    <citation type="journal article" date="2021" name="Plant Biotechnol. J.">
        <title>Multi-omics assisted identification of the key and species-specific regulatory components of drought-tolerant mechanisms in Gossypium stocksii.</title>
        <authorList>
            <person name="Yu D."/>
            <person name="Ke L."/>
            <person name="Zhang D."/>
            <person name="Wu Y."/>
            <person name="Sun Y."/>
            <person name="Mei J."/>
            <person name="Sun J."/>
            <person name="Sun Y."/>
        </authorList>
    </citation>
    <scope>NUCLEOTIDE SEQUENCE [LARGE SCALE GENOMIC DNA]</scope>
    <source>
        <strain evidence="3">cv. E1</strain>
        <tissue evidence="2">Leaf</tissue>
    </source>
</reference>
<accession>A0A9D3ZM59</accession>
<evidence type="ECO:0000313" key="2">
    <source>
        <dbReference type="EMBL" id="KAH1048061.1"/>
    </source>
</evidence>
<feature type="compositionally biased region" description="Acidic residues" evidence="1">
    <location>
        <begin position="103"/>
        <end position="114"/>
    </location>
</feature>
<protein>
    <submittedName>
        <fullName evidence="2">Uncharacterized protein</fullName>
    </submittedName>
</protein>
<organism evidence="2 3">
    <name type="scientific">Gossypium stocksii</name>
    <dbReference type="NCBI Taxonomy" id="47602"/>
    <lineage>
        <taxon>Eukaryota</taxon>
        <taxon>Viridiplantae</taxon>
        <taxon>Streptophyta</taxon>
        <taxon>Embryophyta</taxon>
        <taxon>Tracheophyta</taxon>
        <taxon>Spermatophyta</taxon>
        <taxon>Magnoliopsida</taxon>
        <taxon>eudicotyledons</taxon>
        <taxon>Gunneridae</taxon>
        <taxon>Pentapetalae</taxon>
        <taxon>rosids</taxon>
        <taxon>malvids</taxon>
        <taxon>Malvales</taxon>
        <taxon>Malvaceae</taxon>
        <taxon>Malvoideae</taxon>
        <taxon>Gossypium</taxon>
    </lineage>
</organism>
<sequence>MGLSPAPTQQAPLKFTPHPGFFRDTFAPSILCPCADIDTNANADTNVDTCTDTNYIINISTDARVNVDVFKFYNIIRLLVDSVTNTHCIIVLSNGDEDKIKDGDDEDEDDDGDEDGYKGGGRGEDEEDEDDDHNQEEESTTVVVRRNPTCICQPSPYGTHSA</sequence>
<feature type="compositionally biased region" description="Polar residues" evidence="1">
    <location>
        <begin position="150"/>
        <end position="162"/>
    </location>
</feature>
<feature type="compositionally biased region" description="Acidic residues" evidence="1">
    <location>
        <begin position="124"/>
        <end position="139"/>
    </location>
</feature>
<dbReference type="Proteomes" id="UP000828251">
    <property type="component" value="Unassembled WGS sequence"/>
</dbReference>
<name>A0A9D3ZM59_9ROSI</name>
<evidence type="ECO:0000256" key="1">
    <source>
        <dbReference type="SAM" id="MobiDB-lite"/>
    </source>
</evidence>
<dbReference type="AlphaFoldDB" id="A0A9D3ZM59"/>
<feature type="region of interest" description="Disordered" evidence="1">
    <location>
        <begin position="95"/>
        <end position="162"/>
    </location>
</feature>
<evidence type="ECO:0000313" key="3">
    <source>
        <dbReference type="Proteomes" id="UP000828251"/>
    </source>
</evidence>